<name>A0A427AKD6_ENSVE</name>
<dbReference type="EMBL" id="AMZH03002134">
    <property type="protein sequence ID" value="RRT76660.1"/>
    <property type="molecule type" value="Genomic_DNA"/>
</dbReference>
<accession>A0A427AKD6</accession>
<comment type="caution">
    <text evidence="2">The sequence shown here is derived from an EMBL/GenBank/DDBJ whole genome shotgun (WGS) entry which is preliminary data.</text>
</comment>
<dbReference type="Proteomes" id="UP000287651">
    <property type="component" value="Unassembled WGS sequence"/>
</dbReference>
<evidence type="ECO:0000313" key="3">
    <source>
        <dbReference type="Proteomes" id="UP000287651"/>
    </source>
</evidence>
<gene>
    <name evidence="2" type="ORF">B296_00019169</name>
</gene>
<proteinExistence type="predicted"/>
<protein>
    <submittedName>
        <fullName evidence="2">Uncharacterized protein</fullName>
    </submittedName>
</protein>
<sequence length="70" mass="8008">MGGPPSSSVGPSRKRRRNATLCSKPMDDMEAEYSHYWETKRFIDSEEFERSFFTAHLPPPSPLFPTLSCL</sequence>
<reference evidence="2 3" key="1">
    <citation type="journal article" date="2014" name="Agronomy (Basel)">
        <title>A Draft Genome Sequence for Ensete ventricosum, the Drought-Tolerant Tree Against Hunger.</title>
        <authorList>
            <person name="Harrison J."/>
            <person name="Moore K.A."/>
            <person name="Paszkiewicz K."/>
            <person name="Jones T."/>
            <person name="Grant M."/>
            <person name="Ambacheew D."/>
            <person name="Muzemil S."/>
            <person name="Studholme D.J."/>
        </authorList>
    </citation>
    <scope>NUCLEOTIDE SEQUENCE [LARGE SCALE GENOMIC DNA]</scope>
</reference>
<evidence type="ECO:0000313" key="2">
    <source>
        <dbReference type="EMBL" id="RRT76660.1"/>
    </source>
</evidence>
<feature type="compositionally biased region" description="Low complexity" evidence="1">
    <location>
        <begin position="1"/>
        <end position="11"/>
    </location>
</feature>
<evidence type="ECO:0000256" key="1">
    <source>
        <dbReference type="SAM" id="MobiDB-lite"/>
    </source>
</evidence>
<organism evidence="2 3">
    <name type="scientific">Ensete ventricosum</name>
    <name type="common">Abyssinian banana</name>
    <name type="synonym">Musa ensete</name>
    <dbReference type="NCBI Taxonomy" id="4639"/>
    <lineage>
        <taxon>Eukaryota</taxon>
        <taxon>Viridiplantae</taxon>
        <taxon>Streptophyta</taxon>
        <taxon>Embryophyta</taxon>
        <taxon>Tracheophyta</taxon>
        <taxon>Spermatophyta</taxon>
        <taxon>Magnoliopsida</taxon>
        <taxon>Liliopsida</taxon>
        <taxon>Zingiberales</taxon>
        <taxon>Musaceae</taxon>
        <taxon>Ensete</taxon>
    </lineage>
</organism>
<feature type="region of interest" description="Disordered" evidence="1">
    <location>
        <begin position="1"/>
        <end position="21"/>
    </location>
</feature>
<dbReference type="AlphaFoldDB" id="A0A427AKD6"/>